<protein>
    <submittedName>
        <fullName evidence="2">Uncharacterized protein</fullName>
    </submittedName>
</protein>
<sequence length="196" mass="21937">MATTQEKFCSLLLEEVSEIEKECSVKTYALEQTRFNSLIQHDFIDNNRPNNNDENNRPNNNNTSTSTTTSNTPTTTILSTSTTSISTTRTKLTTTSTFSDIPSHTTIDNTFTSTTTTTTTTILSKTTTNTNTITTNSPKPTDNIDPSKTTIPPIPPKPISENYISCPICKEELKENEIEKYLKEHIKKSFIKRNNT</sequence>
<dbReference type="AlphaFoldDB" id="A0A8H4AQS2"/>
<accession>A0A8H4AQS2</accession>
<comment type="caution">
    <text evidence="2">The sequence shown here is derived from an EMBL/GenBank/DDBJ whole genome shotgun (WGS) entry which is preliminary data.</text>
</comment>
<keyword evidence="3" id="KW-1185">Reference proteome</keyword>
<organism evidence="2 3">
    <name type="scientific">Gigaspora margarita</name>
    <dbReference type="NCBI Taxonomy" id="4874"/>
    <lineage>
        <taxon>Eukaryota</taxon>
        <taxon>Fungi</taxon>
        <taxon>Fungi incertae sedis</taxon>
        <taxon>Mucoromycota</taxon>
        <taxon>Glomeromycotina</taxon>
        <taxon>Glomeromycetes</taxon>
        <taxon>Diversisporales</taxon>
        <taxon>Gigasporaceae</taxon>
        <taxon>Gigaspora</taxon>
    </lineage>
</organism>
<evidence type="ECO:0000256" key="1">
    <source>
        <dbReference type="SAM" id="MobiDB-lite"/>
    </source>
</evidence>
<dbReference type="Proteomes" id="UP000439903">
    <property type="component" value="Unassembled WGS sequence"/>
</dbReference>
<feature type="region of interest" description="Disordered" evidence="1">
    <location>
        <begin position="43"/>
        <end position="90"/>
    </location>
</feature>
<evidence type="ECO:0000313" key="3">
    <source>
        <dbReference type="Proteomes" id="UP000439903"/>
    </source>
</evidence>
<name>A0A8H4AQS2_GIGMA</name>
<feature type="region of interest" description="Disordered" evidence="1">
    <location>
        <begin position="129"/>
        <end position="158"/>
    </location>
</feature>
<proteinExistence type="predicted"/>
<feature type="compositionally biased region" description="Low complexity" evidence="1">
    <location>
        <begin position="46"/>
        <end position="90"/>
    </location>
</feature>
<gene>
    <name evidence="2" type="ORF">F8M41_015152</name>
</gene>
<dbReference type="EMBL" id="WTPW01000314">
    <property type="protein sequence ID" value="KAF0524538.1"/>
    <property type="molecule type" value="Genomic_DNA"/>
</dbReference>
<evidence type="ECO:0000313" key="2">
    <source>
        <dbReference type="EMBL" id="KAF0524538.1"/>
    </source>
</evidence>
<reference evidence="2 3" key="1">
    <citation type="journal article" date="2019" name="Environ. Microbiol.">
        <title>At the nexus of three kingdoms: the genome of the mycorrhizal fungus Gigaspora margarita provides insights into plant, endobacterial and fungal interactions.</title>
        <authorList>
            <person name="Venice F."/>
            <person name="Ghignone S."/>
            <person name="Salvioli di Fossalunga A."/>
            <person name="Amselem J."/>
            <person name="Novero M."/>
            <person name="Xianan X."/>
            <person name="Sedzielewska Toro K."/>
            <person name="Morin E."/>
            <person name="Lipzen A."/>
            <person name="Grigoriev I.V."/>
            <person name="Henrissat B."/>
            <person name="Martin F.M."/>
            <person name="Bonfante P."/>
        </authorList>
    </citation>
    <scope>NUCLEOTIDE SEQUENCE [LARGE SCALE GENOMIC DNA]</scope>
    <source>
        <strain evidence="2 3">BEG34</strain>
    </source>
</reference>